<dbReference type="Proteomes" id="UP000231669">
    <property type="component" value="Unassembled WGS sequence"/>
</dbReference>
<comment type="caution">
    <text evidence="3">The sequence shown here is derived from an EMBL/GenBank/DDBJ whole genome shotgun (WGS) entry which is preliminary data.</text>
</comment>
<proteinExistence type="predicted"/>
<evidence type="ECO:0000259" key="2">
    <source>
        <dbReference type="Pfam" id="PF26449"/>
    </source>
</evidence>
<dbReference type="InterPro" id="IPR019476">
    <property type="entry name" value="T4SS_TraD_DNA-bd"/>
</dbReference>
<organism evidence="3 4">
    <name type="scientific">Candidatus Woesebacteria bacterium CG07_land_8_20_14_0_80_44_9</name>
    <dbReference type="NCBI Taxonomy" id="1975058"/>
    <lineage>
        <taxon>Bacteria</taxon>
        <taxon>Candidatus Woeseibacteriota</taxon>
    </lineage>
</organism>
<dbReference type="PANTHER" id="PTHR30121">
    <property type="entry name" value="UNCHARACTERIZED PROTEIN YJGR-RELATED"/>
    <property type="match status" value="1"/>
</dbReference>
<dbReference type="Pfam" id="PF26449">
    <property type="entry name" value="DUF8128"/>
    <property type="match status" value="1"/>
</dbReference>
<evidence type="ECO:0000313" key="4">
    <source>
        <dbReference type="Proteomes" id="UP000231669"/>
    </source>
</evidence>
<name>A0A2M6YF18_9BACT</name>
<accession>A0A2M6YF18</accession>
<dbReference type="PANTHER" id="PTHR30121:SF11">
    <property type="entry name" value="AAA+ ATPASE DOMAIN-CONTAINING PROTEIN"/>
    <property type="match status" value="1"/>
</dbReference>
<protein>
    <submittedName>
        <fullName evidence="3">Uncharacterized protein</fullName>
    </submittedName>
</protein>
<gene>
    <name evidence="3" type="ORF">COT08_00540</name>
</gene>
<feature type="domain" description="Type IV secretion system coupling protein TraD DNA-binding" evidence="1">
    <location>
        <begin position="329"/>
        <end position="635"/>
    </location>
</feature>
<feature type="domain" description="DUF8128" evidence="2">
    <location>
        <begin position="7"/>
        <end position="167"/>
    </location>
</feature>
<dbReference type="SUPFAM" id="SSF52540">
    <property type="entry name" value="P-loop containing nucleoside triphosphate hydrolases"/>
    <property type="match status" value="1"/>
</dbReference>
<sequence length="717" mass="81175">MPDQKVFLEIKIPRENEYTPESAAVLFSGFTKILSPQSILDRILDHQSQSLILEIACFQQQIRFYAVLSESFLPYFESQILAAYPLAILNRLPDYLESWQATRLHFGQMVQGSSFYYPLKTYKDFTDIDPLNSILAIMSKATEDDKLLIQFIFQKTPGGWQRGVQKAITKGIKISETERQPLPGENLIKQKIEEEGLKVGIRVTASSESLLKALIGGLAAFTRGDGQALVFQKPNLFAKGKLKQAILTHQPGFTPRFQIFSVSELATLFHLPGVTTKIPNIAWGRSVLSEAPENLPVATNLTEEQKGEINFFGRTEFRNRLTTFGIKQPDRRRHIYLIGKTGTGKSTLIANMAIDDLKKRHGLAIIDPHGDLSEILLDYIPSYRINDVCYLNPADKEHPFSINILEVTNPAQAELVASGIVSIFYKLYSYSWGPRLEYILRNTLLTLTQVPNATLVDVVRILTHKNYRMGVVEKLTDQVLQDFWTKEFEKMPDRLREEAINPILNKVGQFVSSPLIRGIIGQPHSTIDLEQIMNEGKILIVNLSQGRLGEDNSALLGAMIITKLQLAAMNRVNVPEEQRRDFYLYVDEFQNFATDSFIKILSEARKYRLNLCLANQYMAQIAEPVQKAILGNAGTLIAFLLGAEDAFILEKEFGEIFTQKNLVGLSNFQVIIKLAIDNLTSRPFFAYTLPLPKSVNQNREKVIKVSQERYSHRINIL</sequence>
<dbReference type="Pfam" id="PF10412">
    <property type="entry name" value="TrwB_AAD_bind"/>
    <property type="match status" value="1"/>
</dbReference>
<dbReference type="EMBL" id="PEXE01000011">
    <property type="protein sequence ID" value="PIU28756.1"/>
    <property type="molecule type" value="Genomic_DNA"/>
</dbReference>
<dbReference type="AlphaFoldDB" id="A0A2M6YF18"/>
<reference evidence="4" key="1">
    <citation type="submission" date="2017-09" db="EMBL/GenBank/DDBJ databases">
        <title>Depth-based differentiation of microbial function through sediment-hosted aquifers and enrichment of novel symbionts in the deep terrestrial subsurface.</title>
        <authorList>
            <person name="Probst A.J."/>
            <person name="Ladd B."/>
            <person name="Jarett J.K."/>
            <person name="Geller-Mcgrath D.E."/>
            <person name="Sieber C.M.K."/>
            <person name="Emerson J.B."/>
            <person name="Anantharaman K."/>
            <person name="Thomas B.C."/>
            <person name="Malmstrom R."/>
            <person name="Stieglmeier M."/>
            <person name="Klingl A."/>
            <person name="Woyke T."/>
            <person name="Ryan C.M."/>
            <person name="Banfield J.F."/>
        </authorList>
    </citation>
    <scope>NUCLEOTIDE SEQUENCE [LARGE SCALE GENOMIC DNA]</scope>
</reference>
<evidence type="ECO:0000313" key="3">
    <source>
        <dbReference type="EMBL" id="PIU28756.1"/>
    </source>
</evidence>
<dbReference type="InterPro" id="IPR058441">
    <property type="entry name" value="DUF8128"/>
</dbReference>
<dbReference type="CDD" id="cd01127">
    <property type="entry name" value="TrwB_TraG_TraD_VirD4"/>
    <property type="match status" value="1"/>
</dbReference>
<evidence type="ECO:0000259" key="1">
    <source>
        <dbReference type="Pfam" id="PF10412"/>
    </source>
</evidence>
<dbReference type="Gene3D" id="3.40.50.300">
    <property type="entry name" value="P-loop containing nucleotide triphosphate hydrolases"/>
    <property type="match status" value="2"/>
</dbReference>
<dbReference type="InterPro" id="IPR051162">
    <property type="entry name" value="T4SS_component"/>
</dbReference>
<dbReference type="InterPro" id="IPR027417">
    <property type="entry name" value="P-loop_NTPase"/>
</dbReference>